<sequence length="92" mass="10369">MAIMAQTTLSVRMDEDVKKGLEAFCADVGMNTSVAINMFAKAVLRERRLPFDVVSYNLDPFYSQANQDRLIKAKERMERSGGTVHEPIEDEA</sequence>
<evidence type="ECO:0000256" key="2">
    <source>
        <dbReference type="ARBA" id="ARBA00022649"/>
    </source>
</evidence>
<accession>A0A6N6NML4</accession>
<evidence type="ECO:0000256" key="1">
    <source>
        <dbReference type="ARBA" id="ARBA00010562"/>
    </source>
</evidence>
<gene>
    <name evidence="3" type="ORF">F8C90_07290</name>
</gene>
<dbReference type="NCBIfam" id="TIGR02384">
    <property type="entry name" value="RelB_DinJ"/>
    <property type="match status" value="1"/>
</dbReference>
<dbReference type="Proteomes" id="UP000468668">
    <property type="component" value="Unassembled WGS sequence"/>
</dbReference>
<dbReference type="GO" id="GO:0006355">
    <property type="term" value="P:regulation of DNA-templated transcription"/>
    <property type="evidence" value="ECO:0007669"/>
    <property type="project" value="InterPro"/>
</dbReference>
<dbReference type="InterPro" id="IPR007337">
    <property type="entry name" value="RelB/DinJ"/>
</dbReference>
<organism evidence="3 4">
    <name type="scientific">Ellagibacter isourolithinifaciens</name>
    <dbReference type="NCBI Taxonomy" id="2137581"/>
    <lineage>
        <taxon>Bacteria</taxon>
        <taxon>Bacillati</taxon>
        <taxon>Actinomycetota</taxon>
        <taxon>Coriobacteriia</taxon>
        <taxon>Eggerthellales</taxon>
        <taxon>Eggerthellaceae</taxon>
        <taxon>Ellagibacter</taxon>
    </lineage>
</organism>
<evidence type="ECO:0000313" key="4">
    <source>
        <dbReference type="Proteomes" id="UP000468668"/>
    </source>
</evidence>
<comment type="similarity">
    <text evidence="1">Belongs to the RelB/DinJ antitoxin family.</text>
</comment>
<keyword evidence="2" id="KW-1277">Toxin-antitoxin system</keyword>
<evidence type="ECO:0000313" key="3">
    <source>
        <dbReference type="EMBL" id="KAB1640150.1"/>
    </source>
</evidence>
<dbReference type="AlphaFoldDB" id="A0A6N6NML4"/>
<dbReference type="PANTHER" id="PTHR38781:SF1">
    <property type="entry name" value="ANTITOXIN DINJ-RELATED"/>
    <property type="match status" value="1"/>
</dbReference>
<dbReference type="InterPro" id="IPR013321">
    <property type="entry name" value="Arc_rbn_hlx_hlx"/>
</dbReference>
<dbReference type="OrthoDB" id="3177182at2"/>
<dbReference type="Gene3D" id="1.10.1220.10">
    <property type="entry name" value="Met repressor-like"/>
    <property type="match status" value="1"/>
</dbReference>
<name>A0A6N6NML4_9ACTN</name>
<dbReference type="PANTHER" id="PTHR38781">
    <property type="entry name" value="ANTITOXIN DINJ-RELATED"/>
    <property type="match status" value="1"/>
</dbReference>
<dbReference type="Pfam" id="PF04221">
    <property type="entry name" value="RelB"/>
    <property type="match status" value="1"/>
</dbReference>
<keyword evidence="4" id="KW-1185">Reference proteome</keyword>
<dbReference type="EMBL" id="WAJR01000017">
    <property type="protein sequence ID" value="KAB1640150.1"/>
    <property type="molecule type" value="Genomic_DNA"/>
</dbReference>
<proteinExistence type="inferred from homology"/>
<comment type="caution">
    <text evidence="3">The sequence shown here is derived from an EMBL/GenBank/DDBJ whole genome shotgun (WGS) entry which is preliminary data.</text>
</comment>
<dbReference type="GO" id="GO:0006351">
    <property type="term" value="P:DNA-templated transcription"/>
    <property type="evidence" value="ECO:0007669"/>
    <property type="project" value="TreeGrafter"/>
</dbReference>
<reference evidence="3 4" key="1">
    <citation type="submission" date="2019-09" db="EMBL/GenBank/DDBJ databases">
        <title>Whole genome shotgun sequencing (WGS) of Ellagibacter isourolithinifaciens DSM 104140(T) and Adlercreutzia muris DSM 29508(T).</title>
        <authorList>
            <person name="Stoll D.A."/>
            <person name="Danylec N."/>
            <person name="Huch M."/>
        </authorList>
    </citation>
    <scope>NUCLEOTIDE SEQUENCE [LARGE SCALE GENOMIC DNA]</scope>
    <source>
        <strain evidence="3 4">DSM 104140</strain>
    </source>
</reference>
<protein>
    <submittedName>
        <fullName evidence="3">Type II toxin-antitoxin system RelB/DinJ family antitoxin</fullName>
    </submittedName>
</protein>